<evidence type="ECO:0000259" key="3">
    <source>
        <dbReference type="SMART" id="SM00470"/>
    </source>
</evidence>
<feature type="compositionally biased region" description="Acidic residues" evidence="2">
    <location>
        <begin position="650"/>
        <end position="690"/>
    </location>
</feature>
<dbReference type="InterPro" id="IPR036086">
    <property type="entry name" value="ParB/Sulfiredoxin_sf"/>
</dbReference>
<dbReference type="SUPFAM" id="SSF110849">
    <property type="entry name" value="ParB/Sulfiredoxin"/>
    <property type="match status" value="1"/>
</dbReference>
<dbReference type="InterPro" id="IPR050336">
    <property type="entry name" value="Chromosome_partition/occlusion"/>
</dbReference>
<evidence type="ECO:0000313" key="4">
    <source>
        <dbReference type="EMBL" id="MBX7482037.1"/>
    </source>
</evidence>
<feature type="domain" description="ParB-like N-terminal" evidence="3">
    <location>
        <begin position="14"/>
        <end position="115"/>
    </location>
</feature>
<evidence type="ECO:0000313" key="5">
    <source>
        <dbReference type="Proteomes" id="UP000755104"/>
    </source>
</evidence>
<name>A0ABS7JAL4_9SPHN</name>
<gene>
    <name evidence="4" type="ORF">K3174_05805</name>
</gene>
<organism evidence="4 5">
    <name type="scientific">Qipengyuania qiaonensis</name>
    <dbReference type="NCBI Taxonomy" id="2867240"/>
    <lineage>
        <taxon>Bacteria</taxon>
        <taxon>Pseudomonadati</taxon>
        <taxon>Pseudomonadota</taxon>
        <taxon>Alphaproteobacteria</taxon>
        <taxon>Sphingomonadales</taxon>
        <taxon>Erythrobacteraceae</taxon>
        <taxon>Qipengyuania</taxon>
    </lineage>
</organism>
<reference evidence="4 5" key="1">
    <citation type="submission" date="2021-08" db="EMBL/GenBank/DDBJ databases">
        <title>Comparative Genomics Analysis of the Genus Qipengyuania Reveals Extensive Genetic Diversity and Metabolic Versatility, Including the Description of Fifteen Novel Species.</title>
        <authorList>
            <person name="Liu Y."/>
        </authorList>
    </citation>
    <scope>NUCLEOTIDE SEQUENCE [LARGE SCALE GENOMIC DNA]</scope>
    <source>
        <strain evidence="4 5">6D47A</strain>
    </source>
</reference>
<keyword evidence="5" id="KW-1185">Reference proteome</keyword>
<dbReference type="SMART" id="SM00470">
    <property type="entry name" value="ParB"/>
    <property type="match status" value="1"/>
</dbReference>
<feature type="region of interest" description="Disordered" evidence="2">
    <location>
        <begin position="631"/>
        <end position="700"/>
    </location>
</feature>
<feature type="region of interest" description="Disordered" evidence="2">
    <location>
        <begin position="390"/>
        <end position="432"/>
    </location>
</feature>
<comment type="caution">
    <text evidence="4">The sequence shown here is derived from an EMBL/GenBank/DDBJ whole genome shotgun (WGS) entry which is preliminary data.</text>
</comment>
<feature type="coiled-coil region" evidence="1">
    <location>
        <begin position="308"/>
        <end position="335"/>
    </location>
</feature>
<dbReference type="SUPFAM" id="SSF109709">
    <property type="entry name" value="KorB DNA-binding domain-like"/>
    <property type="match status" value="1"/>
</dbReference>
<sequence>MTKSVKTIALSPSRDIPFDTLVLSQANVRHVKAGVSIEELAEDIARRTLLASITVRAVTDADGKETGMFEVPAGGRRYRALELLVKQKRLPKTAPVPCIVREGGYAEEDSLAENIQRAPLHPLDQFRAFQALREKGMSEEEIAAAFFVSANVVKQRLKLASVGEALLDAFAEDAMTLDQLMAFTVNPDHERQAQVWDAVRGSYNDQPYQIRRMLTEHSVRASDKRALFIGMDAYVEAGGAVMRDLFESDDGGWLEHVGLVEMLVTEKLSEQAEAIRAEGWKWIEVGLDFPYGHTYGLRRISGERPELTEEEQATRDALQAELETLEAEYADAPELPDEVDERLGEIETAIDAIDDRPVRYDEDDIARAGVFVSVDHAGRLRVDRGYVRPEDEEKVEPEDDGEIDAVWSKASTANSQRQSEDFSGGEDEDDTLHPIPDRLVTELTAHRTVALRLAVGGSYGTAFCACLHALALKLFYSYAPDSCLELDAKCVFFGSQAPGLGETPYAEALTERHEAFAGALPDDSEQLWDAILAMPVKLRNALFAHCVAMTVNAAVEAYNRRPRALAHAERLATDIGLDMVDAGWTTTAENYLGKVTKARIVAAVREAKGEEAAEGIEGLKKDAQAERAEELIADTGWLPEPLRTAPVASELDDTDEQTADEAESEVQSAEDDGTGSVADDEPLGDDEAVEGDTPYAVAAE</sequence>
<dbReference type="Gene3D" id="1.10.10.2830">
    <property type="match status" value="1"/>
</dbReference>
<protein>
    <submittedName>
        <fullName evidence="4">ParB N-terminal domain-containing protein</fullName>
    </submittedName>
</protein>
<dbReference type="CDD" id="cd16406">
    <property type="entry name" value="ParB_N_like"/>
    <property type="match status" value="1"/>
</dbReference>
<accession>A0ABS7JAL4</accession>
<keyword evidence="1" id="KW-0175">Coiled coil</keyword>
<dbReference type="Proteomes" id="UP000755104">
    <property type="component" value="Unassembled WGS sequence"/>
</dbReference>
<feature type="compositionally biased region" description="Acidic residues" evidence="2">
    <location>
        <begin position="392"/>
        <end position="403"/>
    </location>
</feature>
<dbReference type="Pfam" id="PF02195">
    <property type="entry name" value="ParB_N"/>
    <property type="match status" value="1"/>
</dbReference>
<evidence type="ECO:0000256" key="1">
    <source>
        <dbReference type="SAM" id="Coils"/>
    </source>
</evidence>
<dbReference type="Gene3D" id="3.90.1530.30">
    <property type="match status" value="1"/>
</dbReference>
<evidence type="ECO:0000256" key="2">
    <source>
        <dbReference type="SAM" id="MobiDB-lite"/>
    </source>
</evidence>
<dbReference type="RefSeq" id="WP_221556714.1">
    <property type="nucleotide sequence ID" value="NZ_JAIGNO010000003.1"/>
</dbReference>
<proteinExistence type="predicted"/>
<dbReference type="EMBL" id="JAIGNO010000003">
    <property type="protein sequence ID" value="MBX7482037.1"/>
    <property type="molecule type" value="Genomic_DNA"/>
</dbReference>
<dbReference type="InterPro" id="IPR003115">
    <property type="entry name" value="ParB_N"/>
</dbReference>
<dbReference type="PANTHER" id="PTHR33375">
    <property type="entry name" value="CHROMOSOME-PARTITIONING PROTEIN PARB-RELATED"/>
    <property type="match status" value="1"/>
</dbReference>
<dbReference type="PANTHER" id="PTHR33375:SF7">
    <property type="entry name" value="CHROMOSOME 2-PARTITIONING PROTEIN PARB-RELATED"/>
    <property type="match status" value="1"/>
</dbReference>